<reference evidence="8" key="1">
    <citation type="journal article" date="2017" name="Nat. Microbiol.">
        <title>Global analysis of biosynthetic gene clusters reveals vast potential of secondary metabolite production in Penicillium species.</title>
        <authorList>
            <person name="Nielsen J.C."/>
            <person name="Grijseels S."/>
            <person name="Prigent S."/>
            <person name="Ji B."/>
            <person name="Dainat J."/>
            <person name="Nielsen K.F."/>
            <person name="Frisvad J.C."/>
            <person name="Workman M."/>
            <person name="Nielsen J."/>
        </authorList>
    </citation>
    <scope>NUCLEOTIDE SEQUENCE [LARGE SCALE GENOMIC DNA]</scope>
    <source>
        <strain evidence="8">IBT 29525</strain>
    </source>
</reference>
<keyword evidence="5" id="KW-0408">Iron</keyword>
<keyword evidence="4" id="KW-0560">Oxidoreductase</keyword>
<dbReference type="EMBL" id="MDYO01000028">
    <property type="protein sequence ID" value="OQD94117.1"/>
    <property type="molecule type" value="Genomic_DNA"/>
</dbReference>
<evidence type="ECO:0000259" key="6">
    <source>
        <dbReference type="SMART" id="SM00702"/>
    </source>
</evidence>
<evidence type="ECO:0000256" key="3">
    <source>
        <dbReference type="ARBA" id="ARBA00022964"/>
    </source>
</evidence>
<organism evidence="7 8">
    <name type="scientific">Penicillium solitum</name>
    <dbReference type="NCBI Taxonomy" id="60172"/>
    <lineage>
        <taxon>Eukaryota</taxon>
        <taxon>Fungi</taxon>
        <taxon>Dikarya</taxon>
        <taxon>Ascomycota</taxon>
        <taxon>Pezizomycotina</taxon>
        <taxon>Eurotiomycetes</taxon>
        <taxon>Eurotiomycetidae</taxon>
        <taxon>Eurotiales</taxon>
        <taxon>Aspergillaceae</taxon>
        <taxon>Penicillium</taxon>
    </lineage>
</organism>
<protein>
    <recommendedName>
        <fullName evidence="6">Prolyl 4-hydroxylase alpha subunit domain-containing protein</fullName>
    </recommendedName>
</protein>
<dbReference type="SMART" id="SM00702">
    <property type="entry name" value="P4Hc"/>
    <property type="match status" value="1"/>
</dbReference>
<evidence type="ECO:0000256" key="4">
    <source>
        <dbReference type="ARBA" id="ARBA00023002"/>
    </source>
</evidence>
<dbReference type="GO" id="GO:0005783">
    <property type="term" value="C:endoplasmic reticulum"/>
    <property type="evidence" value="ECO:0007669"/>
    <property type="project" value="TreeGrafter"/>
</dbReference>
<dbReference type="Gene3D" id="2.60.120.620">
    <property type="entry name" value="q2cbj1_9rhob like domain"/>
    <property type="match status" value="1"/>
</dbReference>
<feature type="domain" description="Prolyl 4-hydroxylase alpha subunit" evidence="6">
    <location>
        <begin position="38"/>
        <end position="310"/>
    </location>
</feature>
<dbReference type="PANTHER" id="PTHR10869:SF241">
    <property type="entry name" value="FE2OG DIOXYGENASE DOMAIN-CONTAINING PROTEIN"/>
    <property type="match status" value="1"/>
</dbReference>
<sequence>MAGQDIPEDFLRGPAPNATLNILDFERTSPPIPEYKGHFAATVDNFMTEAECKELIRLAEESTRTQLPDSTLSPPVWEQAMVNAGGGKQVMSIDTRKSGRVIFDSPKLADRILERMMPFMRECEIDRLEDKPMVTGLGPPKRGEVLHLSRLNERLRFLRYEGGDYFRPHWDGCFVTPDGLEKSLYTIHLYLNGEGEQDMEELQPHIEEAEKSNVLFTFGQRWNTDLQDDEVESEEDQVGDRNCTAAAESLGQTETLLGGATSFAAGMDSRESVRIFPKTGSVLIFQQRNLFHGGDDVFRGVKYTLRTDVMYTTEKKK</sequence>
<comment type="caution">
    <text evidence="7">The sequence shown here is derived from an EMBL/GenBank/DDBJ whole genome shotgun (WGS) entry which is preliminary data.</text>
</comment>
<name>A0A1V6QYF9_9EURO</name>
<proteinExistence type="predicted"/>
<evidence type="ECO:0000256" key="2">
    <source>
        <dbReference type="ARBA" id="ARBA00022723"/>
    </source>
</evidence>
<comment type="cofactor">
    <cofactor evidence="1">
        <name>L-ascorbate</name>
        <dbReference type="ChEBI" id="CHEBI:38290"/>
    </cofactor>
</comment>
<accession>A0A1V6QYF9</accession>
<gene>
    <name evidence="7" type="ORF">PENSOL_c028G08960</name>
</gene>
<evidence type="ECO:0000256" key="1">
    <source>
        <dbReference type="ARBA" id="ARBA00001961"/>
    </source>
</evidence>
<dbReference type="GO" id="GO:0031418">
    <property type="term" value="F:L-ascorbic acid binding"/>
    <property type="evidence" value="ECO:0007669"/>
    <property type="project" value="InterPro"/>
</dbReference>
<dbReference type="GO" id="GO:0004656">
    <property type="term" value="F:procollagen-proline 4-dioxygenase activity"/>
    <property type="evidence" value="ECO:0007669"/>
    <property type="project" value="TreeGrafter"/>
</dbReference>
<dbReference type="STRING" id="60172.A0A1V6QYF9"/>
<dbReference type="InterPro" id="IPR045054">
    <property type="entry name" value="P4HA-like"/>
</dbReference>
<evidence type="ECO:0000313" key="8">
    <source>
        <dbReference type="Proteomes" id="UP000191612"/>
    </source>
</evidence>
<keyword evidence="2" id="KW-0479">Metal-binding</keyword>
<evidence type="ECO:0000313" key="7">
    <source>
        <dbReference type="EMBL" id="OQD94117.1"/>
    </source>
</evidence>
<dbReference type="InterPro" id="IPR006620">
    <property type="entry name" value="Pro_4_hyd_alph"/>
</dbReference>
<dbReference type="PANTHER" id="PTHR10869">
    <property type="entry name" value="PROLYL 4-HYDROXYLASE ALPHA SUBUNIT"/>
    <property type="match status" value="1"/>
</dbReference>
<dbReference type="AlphaFoldDB" id="A0A1V6QYF9"/>
<dbReference type="GO" id="GO:0005506">
    <property type="term" value="F:iron ion binding"/>
    <property type="evidence" value="ECO:0007669"/>
    <property type="project" value="InterPro"/>
</dbReference>
<dbReference type="Proteomes" id="UP000191612">
    <property type="component" value="Unassembled WGS sequence"/>
</dbReference>
<keyword evidence="8" id="KW-1185">Reference proteome</keyword>
<evidence type="ECO:0000256" key="5">
    <source>
        <dbReference type="ARBA" id="ARBA00023004"/>
    </source>
</evidence>
<keyword evidence="3" id="KW-0223">Dioxygenase</keyword>